<feature type="chain" id="PRO_5042186642" evidence="1">
    <location>
        <begin position="18"/>
        <end position="124"/>
    </location>
</feature>
<comment type="caution">
    <text evidence="2">The sequence shown here is derived from an EMBL/GenBank/DDBJ whole genome shotgun (WGS) entry which is preliminary data.</text>
</comment>
<reference evidence="2" key="1">
    <citation type="submission" date="2021-07" db="EMBL/GenBank/DDBJ databases">
        <title>Genome Resource of American Ginseng Black Spot Pathogen Alternaria panax.</title>
        <authorList>
            <person name="Qiu C."/>
            <person name="Wang W."/>
            <person name="Liu Z."/>
        </authorList>
    </citation>
    <scope>NUCLEOTIDE SEQUENCE</scope>
    <source>
        <strain evidence="2">BNCC115425</strain>
    </source>
</reference>
<organism evidence="2 3">
    <name type="scientific">Alternaria panax</name>
    <dbReference type="NCBI Taxonomy" id="48097"/>
    <lineage>
        <taxon>Eukaryota</taxon>
        <taxon>Fungi</taxon>
        <taxon>Dikarya</taxon>
        <taxon>Ascomycota</taxon>
        <taxon>Pezizomycotina</taxon>
        <taxon>Dothideomycetes</taxon>
        <taxon>Pleosporomycetidae</taxon>
        <taxon>Pleosporales</taxon>
        <taxon>Pleosporineae</taxon>
        <taxon>Pleosporaceae</taxon>
        <taxon>Alternaria</taxon>
        <taxon>Alternaria sect. Panax</taxon>
    </lineage>
</organism>
<feature type="signal peptide" evidence="1">
    <location>
        <begin position="1"/>
        <end position="17"/>
    </location>
</feature>
<gene>
    <name evidence="2" type="ORF">G6011_00783</name>
</gene>
<dbReference type="Proteomes" id="UP001199106">
    <property type="component" value="Unassembled WGS sequence"/>
</dbReference>
<dbReference type="Gene3D" id="2.60.20.10">
    <property type="entry name" value="Crystallins"/>
    <property type="match status" value="1"/>
</dbReference>
<protein>
    <submittedName>
        <fullName evidence="2">Uncharacterized protein</fullName>
    </submittedName>
</protein>
<evidence type="ECO:0000313" key="2">
    <source>
        <dbReference type="EMBL" id="KAG9195662.1"/>
    </source>
</evidence>
<keyword evidence="1" id="KW-0732">Signal</keyword>
<name>A0AAD4IJE2_9PLEO</name>
<accession>A0AAD4IJE2</accession>
<proteinExistence type="predicted"/>
<evidence type="ECO:0000313" key="3">
    <source>
        <dbReference type="Proteomes" id="UP001199106"/>
    </source>
</evidence>
<dbReference type="EMBL" id="JAANER010000001">
    <property type="protein sequence ID" value="KAG9195662.1"/>
    <property type="molecule type" value="Genomic_DNA"/>
</dbReference>
<keyword evidence="3" id="KW-1185">Reference proteome</keyword>
<evidence type="ECO:0000256" key="1">
    <source>
        <dbReference type="SAM" id="SignalP"/>
    </source>
</evidence>
<dbReference type="AlphaFoldDB" id="A0AAD4IJE2"/>
<sequence length="124" mass="13469">MQLFTTFLAFLGTLVAAVPTAELQTRQSGAGGIIFKDQNLKGESTSIPGNSYCTDLDNIFGNFDGKVRSIQSAPGFQCQWYIDYGCPANGVKLDFGSKDAYIIVGDLDLTFDKKIHSIFCGPKK</sequence>